<sequence>MKCFGCGAEGHLIRACPEARGETHLAPRAREGSEHSAPQAAVLEEERQAPRGGLRLEAGGGLRRLLGLETRAREAVEDARLLGRAGGGAGLLRLPGEGRWRAPGSSGGPGRRTPSPRAREGGPSRWRPPVPRAQAMIVNEHADLTLDELHVALMSLANGKAPGIDGIPVEFYKAFWPVVGEDMLEVFQESFQNGFLPQSCRRAVITLLPKKGDLQDLKNWRPVSLLCWGLQGPVEGSRRLRLREVMAEVVHVDQTYCVPGRLISDNIHLIRHVLDVSGSLGIGTGLISIDQEKAFDRVEHQYLWKTLAAFGFSPGFIARIQVLYRDVASILKINGGLAAPFFVQRGVRQGCSLSGMLYSLAIEPLLHKLRKELLGVCFPGCPAAVKLSAYADDVLVVLNTQTDIKVLEENVELFNKLSSSKVNWNKSEAFVTMKDSLNGLVLPGGLSWKMGGLKYLGVFLGNELCLKEKLGGGFRVH</sequence>
<organism evidence="1 2">
    <name type="scientific">Scortum barcoo</name>
    <name type="common">barcoo grunter</name>
    <dbReference type="NCBI Taxonomy" id="214431"/>
    <lineage>
        <taxon>Eukaryota</taxon>
        <taxon>Metazoa</taxon>
        <taxon>Chordata</taxon>
        <taxon>Craniata</taxon>
        <taxon>Vertebrata</taxon>
        <taxon>Euteleostomi</taxon>
        <taxon>Actinopterygii</taxon>
        <taxon>Neopterygii</taxon>
        <taxon>Teleostei</taxon>
        <taxon>Neoteleostei</taxon>
        <taxon>Acanthomorphata</taxon>
        <taxon>Eupercaria</taxon>
        <taxon>Centrarchiformes</taxon>
        <taxon>Terapontoidei</taxon>
        <taxon>Terapontidae</taxon>
        <taxon>Scortum</taxon>
    </lineage>
</organism>
<comment type="caution">
    <text evidence="1">The sequence shown here is derived from an EMBL/GenBank/DDBJ whole genome shotgun (WGS) entry which is preliminary data.</text>
</comment>
<name>A0ACB8XA46_9TELE</name>
<gene>
    <name evidence="1" type="ORF">L3Q82_000115</name>
</gene>
<proteinExistence type="predicted"/>
<accession>A0ACB8XA46</accession>
<dbReference type="EMBL" id="CM041531">
    <property type="protein sequence ID" value="KAI3376859.1"/>
    <property type="molecule type" value="Genomic_DNA"/>
</dbReference>
<reference evidence="1" key="1">
    <citation type="submission" date="2022-04" db="EMBL/GenBank/DDBJ databases">
        <title>Jade perch genome.</title>
        <authorList>
            <person name="Chao B."/>
        </authorList>
    </citation>
    <scope>NUCLEOTIDE SEQUENCE</scope>
    <source>
        <strain evidence="1">CB-2022</strain>
    </source>
</reference>
<protein>
    <submittedName>
        <fullName evidence="1">Uncharacterized protein</fullName>
    </submittedName>
</protein>
<evidence type="ECO:0000313" key="1">
    <source>
        <dbReference type="EMBL" id="KAI3376859.1"/>
    </source>
</evidence>
<evidence type="ECO:0000313" key="2">
    <source>
        <dbReference type="Proteomes" id="UP000831701"/>
    </source>
</evidence>
<dbReference type="Proteomes" id="UP000831701">
    <property type="component" value="Chromosome 1"/>
</dbReference>
<keyword evidence="2" id="KW-1185">Reference proteome</keyword>